<feature type="region of interest" description="Disordered" evidence="1">
    <location>
        <begin position="1"/>
        <end position="128"/>
    </location>
</feature>
<organism evidence="2 3">
    <name type="scientific">Patiria miniata</name>
    <name type="common">Bat star</name>
    <name type="synonym">Asterina miniata</name>
    <dbReference type="NCBI Taxonomy" id="46514"/>
    <lineage>
        <taxon>Eukaryota</taxon>
        <taxon>Metazoa</taxon>
        <taxon>Echinodermata</taxon>
        <taxon>Eleutherozoa</taxon>
        <taxon>Asterozoa</taxon>
        <taxon>Asteroidea</taxon>
        <taxon>Valvatacea</taxon>
        <taxon>Valvatida</taxon>
        <taxon>Asterinidae</taxon>
        <taxon>Patiria</taxon>
    </lineage>
</organism>
<dbReference type="OMA" id="QPRLRSW"/>
<evidence type="ECO:0000256" key="1">
    <source>
        <dbReference type="SAM" id="MobiDB-lite"/>
    </source>
</evidence>
<dbReference type="OrthoDB" id="10429196at2759"/>
<dbReference type="Proteomes" id="UP000887568">
    <property type="component" value="Unplaced"/>
</dbReference>
<evidence type="ECO:0000313" key="3">
    <source>
        <dbReference type="Proteomes" id="UP000887568"/>
    </source>
</evidence>
<dbReference type="EnsemblMetazoa" id="XM_038201506.1">
    <property type="protein sequence ID" value="XP_038057434.1"/>
    <property type="gene ID" value="LOC119729023"/>
</dbReference>
<protein>
    <submittedName>
        <fullName evidence="2">Uncharacterized protein</fullName>
    </submittedName>
</protein>
<dbReference type="AlphaFoldDB" id="A0A914A1B6"/>
<dbReference type="GeneID" id="119729023"/>
<evidence type="ECO:0000313" key="2">
    <source>
        <dbReference type="EnsemblMetazoa" id="XP_038057434.1"/>
    </source>
</evidence>
<keyword evidence="3" id="KW-1185">Reference proteome</keyword>
<name>A0A914A1B6_PATMI</name>
<accession>A0A914A1B6</accession>
<feature type="compositionally biased region" description="Low complexity" evidence="1">
    <location>
        <begin position="82"/>
        <end position="115"/>
    </location>
</feature>
<feature type="compositionally biased region" description="Low complexity" evidence="1">
    <location>
        <begin position="56"/>
        <end position="67"/>
    </location>
</feature>
<feature type="compositionally biased region" description="Basic residues" evidence="1">
    <location>
        <begin position="15"/>
        <end position="24"/>
    </location>
</feature>
<proteinExistence type="predicted"/>
<dbReference type="RefSeq" id="XP_038057434.1">
    <property type="nucleotide sequence ID" value="XM_038201506.1"/>
</dbReference>
<reference evidence="2" key="1">
    <citation type="submission" date="2022-11" db="UniProtKB">
        <authorList>
            <consortium name="EnsemblMetazoa"/>
        </authorList>
    </citation>
    <scope>IDENTIFICATION</scope>
</reference>
<sequence>MDPRGNTRFNARLRLPLRHKKRRPLAQTVPDLDHEPPPSYSECSAYFYAPPSYEESVSGGSARSGGRPVERRHSVNRMSWGSDTSTSSSESSSSAHSTASATPTSSSSSSSHITPTAPPGPSPPLATSCATSSSALSLWLSSVSSTLSSPRSVENLSGLRHRCASSDSIVSTSVSSSPDVITRIQPRLRSWTQCVRWVIQYTLEGNFKSTVAHFQCLVNEGLRVCRQHESDTEAYPIRLASLRVPRPTVLSLKTWIEFILCVGFKFSQSHVNNFNHNNNNNSDDAGHQYNFLARILENANNNNNNNGNTGDELGELCVIVPRGLAPRRLMKHRDVLTGLLELPYNAIKTAANMSRTETERIIALLTPLIQSSHDTSSPTANHAPSWHHAQSGDHALSLDHALVRSVWDVHRRPGFLLQSLGFTVSRRGGGEAGGRCLTVPAGEAATRRFQLAKDILEMFLRT</sequence>